<proteinExistence type="predicted"/>
<dbReference type="RefSeq" id="WP_188460103.1">
    <property type="nucleotide sequence ID" value="NZ_BAABHU010000001.1"/>
</dbReference>
<sequence length="128" mass="14540">MKLEHFALNVKEPLAMTQWYVDNLGMTVVRQQEQSPYTTFLADTSGQMMIEIYNNDKAAIPDYAQQHPLIVHLAFVSENPDRDKERLLTAGAVEVSNDRLGDGSHLIMLRDPWGLAIQLCKRGKPMLQ</sequence>
<evidence type="ECO:0000313" key="2">
    <source>
        <dbReference type="EMBL" id="GGC21676.1"/>
    </source>
</evidence>
<comment type="caution">
    <text evidence="2">The sequence shown here is derived from an EMBL/GenBank/DDBJ whole genome shotgun (WGS) entry which is preliminary data.</text>
</comment>
<dbReference type="Proteomes" id="UP000636010">
    <property type="component" value="Unassembled WGS sequence"/>
</dbReference>
<keyword evidence="3" id="KW-1185">Reference proteome</keyword>
<dbReference type="InterPro" id="IPR004360">
    <property type="entry name" value="Glyas_Fos-R_dOase_dom"/>
</dbReference>
<name>A0ABQ1LFT0_9BACT</name>
<dbReference type="CDD" id="cd06587">
    <property type="entry name" value="VOC"/>
    <property type="match status" value="1"/>
</dbReference>
<dbReference type="SUPFAM" id="SSF54593">
    <property type="entry name" value="Glyoxalase/Bleomycin resistance protein/Dihydroxybiphenyl dioxygenase"/>
    <property type="match status" value="1"/>
</dbReference>
<dbReference type="EMBL" id="BMEC01000001">
    <property type="protein sequence ID" value="GGC21676.1"/>
    <property type="molecule type" value="Genomic_DNA"/>
</dbReference>
<reference evidence="3" key="1">
    <citation type="journal article" date="2019" name="Int. J. Syst. Evol. Microbiol.">
        <title>The Global Catalogue of Microorganisms (GCM) 10K type strain sequencing project: providing services to taxonomists for standard genome sequencing and annotation.</title>
        <authorList>
            <consortium name="The Broad Institute Genomics Platform"/>
            <consortium name="The Broad Institute Genome Sequencing Center for Infectious Disease"/>
            <person name="Wu L."/>
            <person name="Ma J."/>
        </authorList>
    </citation>
    <scope>NUCLEOTIDE SEQUENCE [LARGE SCALE GENOMIC DNA]</scope>
    <source>
        <strain evidence="3">CGMCC 1.10832</strain>
    </source>
</reference>
<dbReference type="Gene3D" id="3.10.180.10">
    <property type="entry name" value="2,3-Dihydroxybiphenyl 1,2-Dioxygenase, domain 1"/>
    <property type="match status" value="1"/>
</dbReference>
<dbReference type="InterPro" id="IPR037523">
    <property type="entry name" value="VOC_core"/>
</dbReference>
<organism evidence="2 3">
    <name type="scientific">Marivirga lumbricoides</name>
    <dbReference type="NCBI Taxonomy" id="1046115"/>
    <lineage>
        <taxon>Bacteria</taxon>
        <taxon>Pseudomonadati</taxon>
        <taxon>Bacteroidota</taxon>
        <taxon>Cytophagia</taxon>
        <taxon>Cytophagales</taxon>
        <taxon>Marivirgaceae</taxon>
        <taxon>Marivirga</taxon>
    </lineage>
</organism>
<dbReference type="Pfam" id="PF00903">
    <property type="entry name" value="Glyoxalase"/>
    <property type="match status" value="1"/>
</dbReference>
<evidence type="ECO:0000313" key="3">
    <source>
        <dbReference type="Proteomes" id="UP000636010"/>
    </source>
</evidence>
<dbReference type="InterPro" id="IPR029068">
    <property type="entry name" value="Glyas_Bleomycin-R_OHBP_Dase"/>
</dbReference>
<evidence type="ECO:0000259" key="1">
    <source>
        <dbReference type="PROSITE" id="PS51819"/>
    </source>
</evidence>
<protein>
    <recommendedName>
        <fullName evidence="1">VOC domain-containing protein</fullName>
    </recommendedName>
</protein>
<gene>
    <name evidence="2" type="ORF">GCM10011506_03640</name>
</gene>
<feature type="domain" description="VOC" evidence="1">
    <location>
        <begin position="2"/>
        <end position="122"/>
    </location>
</feature>
<dbReference type="PROSITE" id="PS51819">
    <property type="entry name" value="VOC"/>
    <property type="match status" value="1"/>
</dbReference>
<accession>A0ABQ1LFT0</accession>